<accession>A0A5B9FMI9</accession>
<dbReference type="SUPFAM" id="SSF55961">
    <property type="entry name" value="Bet v1-like"/>
    <property type="match status" value="1"/>
</dbReference>
<proteinExistence type="predicted"/>
<sequence>MNLSVTIDQPVNLVYEYISNPKNLPSWASGLSASIRKEADYWISESPMGLVKVKFVEKNIFGILDHTVILPSGIEVYNPMRVFQNHNGSELLFTVYQLPDRSDEKFMEDSKLVEKDLKKLKDLLEGKL</sequence>
<dbReference type="Gene3D" id="3.30.530.20">
    <property type="match status" value="1"/>
</dbReference>
<name>A0A5B9FMI9_9FLAO</name>
<dbReference type="OrthoDB" id="880456at2"/>
<dbReference type="EMBL" id="CP042831">
    <property type="protein sequence ID" value="QEE48473.1"/>
    <property type="molecule type" value="Genomic_DNA"/>
</dbReference>
<dbReference type="KEGG" id="fak:FUA48_02445"/>
<dbReference type="AlphaFoldDB" id="A0A5B9FMI9"/>
<evidence type="ECO:0000313" key="2">
    <source>
        <dbReference type="Proteomes" id="UP000321222"/>
    </source>
</evidence>
<evidence type="ECO:0000313" key="1">
    <source>
        <dbReference type="EMBL" id="QEE48473.1"/>
    </source>
</evidence>
<organism evidence="1 2">
    <name type="scientific">Flavobacterium alkalisoli</name>
    <dbReference type="NCBI Taxonomy" id="2602769"/>
    <lineage>
        <taxon>Bacteria</taxon>
        <taxon>Pseudomonadati</taxon>
        <taxon>Bacteroidota</taxon>
        <taxon>Flavobacteriia</taxon>
        <taxon>Flavobacteriales</taxon>
        <taxon>Flavobacteriaceae</taxon>
        <taxon>Flavobacterium</taxon>
    </lineage>
</organism>
<gene>
    <name evidence="1" type="ORF">FUA48_02445</name>
</gene>
<dbReference type="Proteomes" id="UP000321222">
    <property type="component" value="Chromosome"/>
</dbReference>
<reference evidence="1 2" key="1">
    <citation type="submission" date="2019-08" db="EMBL/GenBank/DDBJ databases">
        <title>Flavobacterium alkalisoli sp. nov., isolated from rhizosphere soil of Suaeda salsa.</title>
        <authorList>
            <person name="Sun J.-Q."/>
            <person name="Xu L."/>
        </authorList>
    </citation>
    <scope>NUCLEOTIDE SEQUENCE [LARGE SCALE GENOMIC DNA]</scope>
    <source>
        <strain evidence="1 2">XS-5</strain>
    </source>
</reference>
<protein>
    <submittedName>
        <fullName evidence="1">SRPBCC family protein</fullName>
    </submittedName>
</protein>
<dbReference type="InterPro" id="IPR023393">
    <property type="entry name" value="START-like_dom_sf"/>
</dbReference>
<keyword evidence="2" id="KW-1185">Reference proteome</keyword>